<organism evidence="1 2">
    <name type="scientific">Plasmodium brasilianum</name>
    <dbReference type="NCBI Taxonomy" id="5824"/>
    <lineage>
        <taxon>Eukaryota</taxon>
        <taxon>Sar</taxon>
        <taxon>Alveolata</taxon>
        <taxon>Apicomplexa</taxon>
        <taxon>Aconoidasida</taxon>
        <taxon>Haemosporida</taxon>
        <taxon>Plasmodiidae</taxon>
        <taxon>Plasmodium</taxon>
        <taxon>Plasmodium (Plasmodium)</taxon>
    </lineage>
</organism>
<sequence>MIDTFIYWNFKGSKGGTNILRISLPCSYGTIKKKILEVINLELQNSLDILLYHNNRVLSEHESIQNGMLLEVQRSSIGVVKDLLQKSNRIYLEKNKCVAEQEEGSLSSKEQSEPYLSNSGNNHSSNFSSNFSSNTNKINGYSSHYSGHHGNHHGGSYPNSVYKSVQERTNNNDMNDRAVKMNRPQMHPPNSGCISSISGVTGITGITSVSGITGVSGISGVSGVSGVTGISGSNNKPWNVYNRNNNIIKENQNDDEYMKIQEAMERNNIYNTDTNKYRMNYYKKDKNNQKIYQNKFIKMSTSSTPHRGFNPINGDLTTAVTTTATTTASTASCSFTAAGTTTTPSISIASVGSGLSNGGLGYPKYNNTELNKYYKTKNTAYNNTSLENLNKYVSPDYICHMCGKKGHSIKNCTMSTFNNNKKIKVPTGIPTNFLTKIKAEDIYKYDQIYILKDGSYGIMKDVEDVSGSAYLYRSVDDKINIYLGVNANSSGGNNDNEGNDDGNDSNDSIDSHSSSISKRNRKRNGTSNKKEKENISSIYKCLLCKRLYTSPITLHCCGETYCKPCLFKYNKKRKNDYSAYYTSADQKTHIMKCPSCSKFVNADELIINTNIKNVIDTIVKNQKNNSNTYEEGGGGTSFHSGFTLNGARSTLNNDIKLTHECYNSSSKNNSGITTATCTSNNTNGNQVLGNLTMNNKNEFILNRKNNNRQVYGNGTTNEFTNDNMRVKDDSHVDSGNSNNYGNANDAFNEQDQKLQEPDFFNPLINFSININELKKQHEFAAAYIAHYKMHRKKKKKKRKIDLNTFLMCKKVC</sequence>
<dbReference type="Proteomes" id="UP001056978">
    <property type="component" value="Chromosome 13"/>
</dbReference>
<reference evidence="1" key="1">
    <citation type="submission" date="2022-06" db="EMBL/GenBank/DDBJ databases">
        <title>The First Complete Genome of the Simian Malaria Parasite Plasmodium brasilianum.</title>
        <authorList>
            <person name="Bajic M."/>
            <person name="Ravishankar S."/>
        </authorList>
    </citation>
    <scope>NUCLEOTIDE SEQUENCE</scope>
    <source>
        <strain evidence="1">Bolivian I</strain>
    </source>
</reference>
<comment type="caution">
    <text evidence="1">The sequence shown here is derived from an EMBL/GenBank/DDBJ whole genome shotgun (WGS) entry which is preliminary data.</text>
</comment>
<gene>
    <name evidence="1" type="ORF">MKS88_005078</name>
</gene>
<keyword evidence="2" id="KW-1185">Reference proteome</keyword>
<proteinExistence type="predicted"/>
<evidence type="ECO:0000313" key="1">
    <source>
        <dbReference type="EMBL" id="KAI4835860.1"/>
    </source>
</evidence>
<dbReference type="EMBL" id="CM043781">
    <property type="protein sequence ID" value="KAI4835860.1"/>
    <property type="molecule type" value="Genomic_DNA"/>
</dbReference>
<protein>
    <submittedName>
        <fullName evidence="1">Zinc finger protein</fullName>
    </submittedName>
</protein>
<name>A0ACB9Y4L0_PLABR</name>
<evidence type="ECO:0000313" key="2">
    <source>
        <dbReference type="Proteomes" id="UP001056978"/>
    </source>
</evidence>
<accession>A0ACB9Y4L0</accession>